<dbReference type="PANTHER" id="PTHR13155">
    <property type="entry name" value="A-KINASE ANCHOR PROTEINS"/>
    <property type="match status" value="1"/>
</dbReference>
<name>A0A0X3P0Y1_SCHSO</name>
<keyword evidence="2" id="KW-0418">Kinase</keyword>
<dbReference type="GO" id="GO:0005886">
    <property type="term" value="C:plasma membrane"/>
    <property type="evidence" value="ECO:0007669"/>
    <property type="project" value="TreeGrafter"/>
</dbReference>
<sequence>MWSRLSPSLDCVVSDPLLLTYFTRFLRECDSENVFRFWLELSGLIQKKKVTHNTDADVTNETFISYQQLDILRDRMNRLPVTDATSIYFRYLSREAKLPVTLPLELLCCALVALLDNPLNTLALIPCLRYAETCLKDELLPYFLRDRLFMEFRSEIITNGQLNLDDIMFDDTLLLNFVEYLGNKPEAILFTFLLAVSAYKKEFSELTSISDVSRDSSEEHYRQLLEDATTICAKFLSPASEDFMNLNLEEYRNVLDQACSEEEPRNDCFDSLYEVIHRKVEKRVLPGFFTSSPFLRYRAQFISTLDSLCNKSDQVNGKPSTAQLDVTALTDEALSTRLPDVSTKKTTRKIADTLEQIGRWRSLKVAFSKERKKIPGTKSTINSLHSYP</sequence>
<accession>A0A0X3P0Y1</accession>
<dbReference type="GO" id="GO:0016301">
    <property type="term" value="F:kinase activity"/>
    <property type="evidence" value="ECO:0007669"/>
    <property type="project" value="UniProtKB-KW"/>
</dbReference>
<dbReference type="InterPro" id="IPR044926">
    <property type="entry name" value="RGS_subdomain_2"/>
</dbReference>
<dbReference type="SUPFAM" id="SSF48097">
    <property type="entry name" value="Regulator of G-protein signaling, RGS"/>
    <property type="match status" value="2"/>
</dbReference>
<protein>
    <submittedName>
        <fullName evidence="2">A-kinase anchor protein 10</fullName>
    </submittedName>
</protein>
<organism evidence="2">
    <name type="scientific">Schistocephalus solidus</name>
    <name type="common">Tapeworm</name>
    <dbReference type="NCBI Taxonomy" id="70667"/>
    <lineage>
        <taxon>Eukaryota</taxon>
        <taxon>Metazoa</taxon>
        <taxon>Spiralia</taxon>
        <taxon>Lophotrochozoa</taxon>
        <taxon>Platyhelminthes</taxon>
        <taxon>Cestoda</taxon>
        <taxon>Eucestoda</taxon>
        <taxon>Diphyllobothriidea</taxon>
        <taxon>Diphyllobothriidae</taxon>
        <taxon>Schistocephalus</taxon>
    </lineage>
</organism>
<proteinExistence type="predicted"/>
<dbReference type="SMART" id="SM00315">
    <property type="entry name" value="RGS"/>
    <property type="match status" value="2"/>
</dbReference>
<evidence type="ECO:0000313" key="2">
    <source>
        <dbReference type="EMBL" id="JAP45313.1"/>
    </source>
</evidence>
<dbReference type="InterPro" id="IPR052246">
    <property type="entry name" value="Cell_Polariz_PKAAnc"/>
</dbReference>
<dbReference type="AlphaFoldDB" id="A0A0X3P0Y1"/>
<dbReference type="Pfam" id="PF00615">
    <property type="entry name" value="RGS"/>
    <property type="match status" value="2"/>
</dbReference>
<dbReference type="InterPro" id="IPR016137">
    <property type="entry name" value="RGS"/>
</dbReference>
<feature type="domain" description="RGS" evidence="1">
    <location>
        <begin position="8"/>
        <end position="153"/>
    </location>
</feature>
<keyword evidence="2" id="KW-0808">Transferase</keyword>
<reference evidence="2" key="1">
    <citation type="submission" date="2016-01" db="EMBL/GenBank/DDBJ databases">
        <title>Reference transcriptome for the parasite Schistocephalus solidus: insights into the molecular evolution of parasitism.</title>
        <authorList>
            <person name="Hebert F.O."/>
            <person name="Grambauer S."/>
            <person name="Barber I."/>
            <person name="Landry C.R."/>
            <person name="Aubin-Horth N."/>
        </authorList>
    </citation>
    <scope>NUCLEOTIDE SEQUENCE</scope>
</reference>
<evidence type="ECO:0000259" key="1">
    <source>
        <dbReference type="PROSITE" id="PS50132"/>
    </source>
</evidence>
<dbReference type="EMBL" id="GEEE01017912">
    <property type="protein sequence ID" value="JAP45313.1"/>
    <property type="molecule type" value="Transcribed_RNA"/>
</dbReference>
<dbReference type="InterPro" id="IPR036305">
    <property type="entry name" value="RGS_sf"/>
</dbReference>
<feature type="domain" description="RGS" evidence="1">
    <location>
        <begin position="163"/>
        <end position="298"/>
    </location>
</feature>
<dbReference type="PROSITE" id="PS50132">
    <property type="entry name" value="RGS"/>
    <property type="match status" value="2"/>
</dbReference>
<dbReference type="Gene3D" id="1.10.167.10">
    <property type="entry name" value="Regulator of G-protein Signalling 4, domain 2"/>
    <property type="match status" value="2"/>
</dbReference>
<dbReference type="GO" id="GO:0008104">
    <property type="term" value="P:intracellular protein localization"/>
    <property type="evidence" value="ECO:0007669"/>
    <property type="project" value="TreeGrafter"/>
</dbReference>
<gene>
    <name evidence="2" type="primary">AKA10</name>
    <name evidence="2" type="ORF">TR85770</name>
</gene>
<dbReference type="PANTHER" id="PTHR13155:SF1">
    <property type="entry name" value="A-KINASE ANCHOR PROTEIN 10, MITOCHONDRIAL"/>
    <property type="match status" value="1"/>
</dbReference>
<dbReference type="GO" id="GO:0005739">
    <property type="term" value="C:mitochondrion"/>
    <property type="evidence" value="ECO:0007669"/>
    <property type="project" value="TreeGrafter"/>
</dbReference>